<dbReference type="PANTHER" id="PTHR30176">
    <property type="entry name" value="FERREDOXIN-TYPE PROTEIN NAPH"/>
    <property type="match status" value="1"/>
</dbReference>
<evidence type="ECO:0000256" key="3">
    <source>
        <dbReference type="ARBA" id="ARBA00022723"/>
    </source>
</evidence>
<dbReference type="Gene3D" id="3.30.70.20">
    <property type="match status" value="1"/>
</dbReference>
<dbReference type="STRING" id="1172190.M947_03105"/>
<keyword evidence="6" id="KW-0411">Iron-sulfur</keyword>
<keyword evidence="7" id="KW-0472">Membrane</keyword>
<dbReference type="RefSeq" id="WP_021286899.1">
    <property type="nucleotide sequence ID" value="NZ_AUPZ01000004.1"/>
</dbReference>
<comment type="caution">
    <text evidence="9">The sequence shown here is derived from an EMBL/GenBank/DDBJ whole genome shotgun (WGS) entry which is preliminary data.</text>
</comment>
<dbReference type="PROSITE" id="PS00198">
    <property type="entry name" value="4FE4S_FER_1"/>
    <property type="match status" value="1"/>
</dbReference>
<evidence type="ECO:0000313" key="9">
    <source>
        <dbReference type="EMBL" id="EQB40026.1"/>
    </source>
</evidence>
<keyword evidence="2" id="KW-0004">4Fe-4S</keyword>
<feature type="transmembrane region" description="Helical" evidence="7">
    <location>
        <begin position="202"/>
        <end position="221"/>
    </location>
</feature>
<proteinExistence type="predicted"/>
<dbReference type="SUPFAM" id="SSF54862">
    <property type="entry name" value="4Fe-4S ferredoxins"/>
    <property type="match status" value="1"/>
</dbReference>
<evidence type="ECO:0000256" key="5">
    <source>
        <dbReference type="ARBA" id="ARBA00023004"/>
    </source>
</evidence>
<keyword evidence="4" id="KW-0249">Electron transport</keyword>
<dbReference type="Proteomes" id="UP000015520">
    <property type="component" value="Unassembled WGS sequence"/>
</dbReference>
<keyword evidence="7" id="KW-1133">Transmembrane helix</keyword>
<dbReference type="GO" id="GO:0046872">
    <property type="term" value="F:metal ion binding"/>
    <property type="evidence" value="ECO:0007669"/>
    <property type="project" value="UniProtKB-KW"/>
</dbReference>
<dbReference type="InterPro" id="IPR017900">
    <property type="entry name" value="4Fe4S_Fe_S_CS"/>
</dbReference>
<dbReference type="PANTHER" id="PTHR30176:SF3">
    <property type="entry name" value="FERREDOXIN-TYPE PROTEIN NAPH"/>
    <property type="match status" value="1"/>
</dbReference>
<evidence type="ECO:0000256" key="7">
    <source>
        <dbReference type="SAM" id="Phobius"/>
    </source>
</evidence>
<feature type="domain" description="4Fe-4S ferredoxin-type" evidence="8">
    <location>
        <begin position="245"/>
        <end position="274"/>
    </location>
</feature>
<dbReference type="GO" id="GO:0051539">
    <property type="term" value="F:4 iron, 4 sulfur cluster binding"/>
    <property type="evidence" value="ECO:0007669"/>
    <property type="project" value="UniProtKB-KW"/>
</dbReference>
<keyword evidence="7" id="KW-0812">Transmembrane</keyword>
<dbReference type="Pfam" id="PF12801">
    <property type="entry name" value="Fer4_5"/>
    <property type="match status" value="2"/>
</dbReference>
<feature type="transmembrane region" description="Helical" evidence="7">
    <location>
        <begin position="141"/>
        <end position="161"/>
    </location>
</feature>
<keyword evidence="10" id="KW-1185">Reference proteome</keyword>
<dbReference type="Pfam" id="PF13237">
    <property type="entry name" value="Fer4_10"/>
    <property type="match status" value="1"/>
</dbReference>
<dbReference type="EMBL" id="AUPZ01000004">
    <property type="protein sequence ID" value="EQB40026.1"/>
    <property type="molecule type" value="Genomic_DNA"/>
</dbReference>
<accession>T0JPB8</accession>
<keyword evidence="5" id="KW-0408">Iron</keyword>
<evidence type="ECO:0000256" key="1">
    <source>
        <dbReference type="ARBA" id="ARBA00022448"/>
    </source>
</evidence>
<dbReference type="InterPro" id="IPR051684">
    <property type="entry name" value="Electron_Trans/Redox"/>
</dbReference>
<feature type="transmembrane region" description="Helical" evidence="7">
    <location>
        <begin position="74"/>
        <end position="96"/>
    </location>
</feature>
<dbReference type="InterPro" id="IPR017896">
    <property type="entry name" value="4Fe4S_Fe-S-bd"/>
</dbReference>
<name>T0JPB8_9BACT</name>
<evidence type="ECO:0000313" key="10">
    <source>
        <dbReference type="Proteomes" id="UP000015520"/>
    </source>
</evidence>
<dbReference type="AlphaFoldDB" id="T0JPB8"/>
<organism evidence="9 10">
    <name type="scientific">Sulfurimonas hongkongensis</name>
    <dbReference type="NCBI Taxonomy" id="1172190"/>
    <lineage>
        <taxon>Bacteria</taxon>
        <taxon>Pseudomonadati</taxon>
        <taxon>Campylobacterota</taxon>
        <taxon>Epsilonproteobacteria</taxon>
        <taxon>Campylobacterales</taxon>
        <taxon>Sulfurimonadaceae</taxon>
        <taxon>Sulfurimonas</taxon>
    </lineage>
</organism>
<evidence type="ECO:0000256" key="6">
    <source>
        <dbReference type="ARBA" id="ARBA00023014"/>
    </source>
</evidence>
<keyword evidence="3" id="KW-0479">Metal-binding</keyword>
<dbReference type="PROSITE" id="PS51379">
    <property type="entry name" value="4FE4S_FER_2"/>
    <property type="match status" value="2"/>
</dbReference>
<keyword evidence="1" id="KW-0813">Transport</keyword>
<dbReference type="eggNOG" id="COG0348">
    <property type="taxonomic scope" value="Bacteria"/>
</dbReference>
<feature type="domain" description="4Fe-4S ferredoxin-type" evidence="8">
    <location>
        <begin position="276"/>
        <end position="306"/>
    </location>
</feature>
<feature type="transmembrane region" description="Helical" evidence="7">
    <location>
        <begin position="16"/>
        <end position="36"/>
    </location>
</feature>
<evidence type="ECO:0000259" key="8">
    <source>
        <dbReference type="PROSITE" id="PS51379"/>
    </source>
</evidence>
<protein>
    <submittedName>
        <fullName evidence="9">4Fe-4S ferredoxin</fullName>
    </submittedName>
</protein>
<sequence length="334" mass="38022">MSNLKKKINNMNLVRFRFWFQIVAFLLIVYGGYIGFDLGDKLPTFACVYNSDGTGGKCYLGMLQHDLNHHWETFLGFAGYAFSISLGMFIVWFWLLNKAWCGFVCPLGTMQDWITAFRKKLKIRFSQYDWSSRAKIKSIKWILLILLLIIPVMISNSVFGLPTLPNGLSMPFCDICPGRMLIPAFTGDFGQFYIDFSSKTEIVMTTLGMIIVGLFLVGSFIKKRFFCYFCPMAALQYTFSKPALLKLYKDGSKCTKCGDCYRACDMDILEIADDVTSKNLVTEDCTLCLKCVAACPEEGCLEANFVGKTIFESTKEGFIIRMAMDKKRELNEQH</sequence>
<evidence type="ECO:0000256" key="2">
    <source>
        <dbReference type="ARBA" id="ARBA00022485"/>
    </source>
</evidence>
<gene>
    <name evidence="9" type="ORF">M947_03105</name>
</gene>
<evidence type="ECO:0000256" key="4">
    <source>
        <dbReference type="ARBA" id="ARBA00022982"/>
    </source>
</evidence>
<reference evidence="9 10" key="1">
    <citation type="submission" date="2013-07" db="EMBL/GenBank/DDBJ databases">
        <title>Sulfurimonas hongkongensis AST-10 Genome Sequencing.</title>
        <authorList>
            <person name="Cai L."/>
            <person name="Zhang T."/>
        </authorList>
    </citation>
    <scope>NUCLEOTIDE SEQUENCE [LARGE SCALE GENOMIC DNA]</scope>
    <source>
        <strain evidence="9 10">AST-10</strain>
    </source>
</reference>
<dbReference type="GO" id="GO:0005886">
    <property type="term" value="C:plasma membrane"/>
    <property type="evidence" value="ECO:0007669"/>
    <property type="project" value="TreeGrafter"/>
</dbReference>
<dbReference type="PATRIC" id="fig|1172190.3.peg.605"/>